<dbReference type="PROSITE" id="PS00175">
    <property type="entry name" value="PG_MUTASE"/>
    <property type="match status" value="1"/>
</dbReference>
<feature type="binding site" evidence="1">
    <location>
        <position position="63"/>
    </location>
    <ligand>
        <name>substrate</name>
    </ligand>
</feature>
<organism evidence="2 3">
    <name type="scientific">Sulfitobacter albidus</name>
    <dbReference type="NCBI Taxonomy" id="2829501"/>
    <lineage>
        <taxon>Bacteria</taxon>
        <taxon>Pseudomonadati</taxon>
        <taxon>Pseudomonadota</taxon>
        <taxon>Alphaproteobacteria</taxon>
        <taxon>Rhodobacterales</taxon>
        <taxon>Roseobacteraceae</taxon>
        <taxon>Sulfitobacter</taxon>
    </lineage>
</organism>
<feature type="binding site" evidence="1">
    <location>
        <begin position="11"/>
        <end position="18"/>
    </location>
    <ligand>
        <name>substrate</name>
    </ligand>
</feature>
<dbReference type="SUPFAM" id="SSF53254">
    <property type="entry name" value="Phosphoglycerate mutase-like"/>
    <property type="match status" value="1"/>
</dbReference>
<gene>
    <name evidence="2" type="ORF">KDD17_05680</name>
</gene>
<reference evidence="2" key="1">
    <citation type="submission" date="2021-04" db="EMBL/GenBank/DDBJ databases">
        <title>Complete genome sequence for Sulfitobacter sp. strain JK7-1.</title>
        <authorList>
            <person name="Park S.-J."/>
        </authorList>
    </citation>
    <scope>NUCLEOTIDE SEQUENCE</scope>
    <source>
        <strain evidence="2">JK7-1</strain>
    </source>
</reference>
<dbReference type="EMBL" id="CP073581">
    <property type="protein sequence ID" value="QUJ77484.1"/>
    <property type="molecule type" value="Genomic_DNA"/>
</dbReference>
<evidence type="ECO:0000313" key="3">
    <source>
        <dbReference type="Proteomes" id="UP000683291"/>
    </source>
</evidence>
<dbReference type="PANTHER" id="PTHR48100">
    <property type="entry name" value="BROAD-SPECIFICITY PHOSPHATASE YOR283W-RELATED"/>
    <property type="match status" value="1"/>
</dbReference>
<evidence type="ECO:0000256" key="1">
    <source>
        <dbReference type="PIRSR" id="PIRSR613078-2"/>
    </source>
</evidence>
<dbReference type="InterPro" id="IPR029033">
    <property type="entry name" value="His_PPase_superfam"/>
</dbReference>
<accession>A0A975JFC4</accession>
<name>A0A975JFC4_9RHOB</name>
<dbReference type="InterPro" id="IPR013078">
    <property type="entry name" value="His_Pase_superF_clade-1"/>
</dbReference>
<dbReference type="InterPro" id="IPR001345">
    <property type="entry name" value="PG/BPGM_mutase_AS"/>
</dbReference>
<dbReference type="GO" id="GO:0005737">
    <property type="term" value="C:cytoplasm"/>
    <property type="evidence" value="ECO:0007669"/>
    <property type="project" value="TreeGrafter"/>
</dbReference>
<dbReference type="KEGG" id="sual:KDD17_05680"/>
<dbReference type="SMART" id="SM00855">
    <property type="entry name" value="PGAM"/>
    <property type="match status" value="1"/>
</dbReference>
<dbReference type="Pfam" id="PF00300">
    <property type="entry name" value="His_Phos_1"/>
    <property type="match status" value="1"/>
</dbReference>
<dbReference type="InterPro" id="IPR050275">
    <property type="entry name" value="PGM_Phosphatase"/>
</dbReference>
<dbReference type="GO" id="GO:0016791">
    <property type="term" value="F:phosphatase activity"/>
    <property type="evidence" value="ECO:0007669"/>
    <property type="project" value="TreeGrafter"/>
</dbReference>
<dbReference type="Gene3D" id="3.40.50.1240">
    <property type="entry name" value="Phosphoglycerate mutase-like"/>
    <property type="match status" value="1"/>
</dbReference>
<dbReference type="RefSeq" id="WP_212705678.1">
    <property type="nucleotide sequence ID" value="NZ_CP073581.1"/>
</dbReference>
<keyword evidence="3" id="KW-1185">Reference proteome</keyword>
<protein>
    <submittedName>
        <fullName evidence="2">Histidine phosphatase family protein</fullName>
    </submittedName>
</protein>
<dbReference type="AlphaFoldDB" id="A0A975JFC4"/>
<sequence length="183" mass="19398">MRSFPELYVLRHGETVWNVEGRLQGGLDSALTARGRAQAARQGEILASLELYGFSGICSPQGRAAETARIALPEVLKLSYDPALREIGMGDWAGKARADLGDVGKGFDLYEAAPGGEGFTALARRCAAFLEGVQGPAVLVTHGITSRMIRTLATGQPIEMVREIGGGQGCVYHVAGGVQKRID</sequence>
<dbReference type="Proteomes" id="UP000683291">
    <property type="component" value="Chromosome 1"/>
</dbReference>
<dbReference type="CDD" id="cd07067">
    <property type="entry name" value="HP_PGM_like"/>
    <property type="match status" value="1"/>
</dbReference>
<evidence type="ECO:0000313" key="2">
    <source>
        <dbReference type="EMBL" id="QUJ77484.1"/>
    </source>
</evidence>
<proteinExistence type="predicted"/>
<dbReference type="PANTHER" id="PTHR48100:SF59">
    <property type="entry name" value="ADENOSYLCOBALAMIN_ALPHA-RIBAZOLE PHOSPHATASE"/>
    <property type="match status" value="1"/>
</dbReference>